<comment type="caution">
    <text evidence="1">The sequence shown here is derived from an EMBL/GenBank/DDBJ whole genome shotgun (WGS) entry which is preliminary data.</text>
</comment>
<dbReference type="Proteomes" id="UP001148018">
    <property type="component" value="Unassembled WGS sequence"/>
</dbReference>
<evidence type="ECO:0000313" key="1">
    <source>
        <dbReference type="EMBL" id="KAJ3594864.1"/>
    </source>
</evidence>
<dbReference type="AlphaFoldDB" id="A0A9Q0IDL2"/>
<reference evidence="1" key="1">
    <citation type="submission" date="2022-07" db="EMBL/GenBank/DDBJ databases">
        <title>Chromosome-level genome of Muraenolepis orangiensis.</title>
        <authorList>
            <person name="Kim J."/>
        </authorList>
    </citation>
    <scope>NUCLEOTIDE SEQUENCE</scope>
    <source>
        <strain evidence="1">KU_S4_2022</strain>
        <tissue evidence="1">Muscle</tissue>
    </source>
</reference>
<evidence type="ECO:0000313" key="2">
    <source>
        <dbReference type="Proteomes" id="UP001148018"/>
    </source>
</evidence>
<dbReference type="EMBL" id="JANIIK010000111">
    <property type="protein sequence ID" value="KAJ3594864.1"/>
    <property type="molecule type" value="Genomic_DNA"/>
</dbReference>
<name>A0A9Q0IDL2_9TELE</name>
<sequence>MGQHGSKSPMLDRRVLLQLTVVDEPRVSLYETIHESKTHGGSPWAVDRFQHWEKKNHNRAHSSPWSHGPCHNNPHGGLVFVVDNPTGGVWVKPKDRWNR</sequence>
<organism evidence="1 2">
    <name type="scientific">Muraenolepis orangiensis</name>
    <name type="common">Patagonian moray cod</name>
    <dbReference type="NCBI Taxonomy" id="630683"/>
    <lineage>
        <taxon>Eukaryota</taxon>
        <taxon>Metazoa</taxon>
        <taxon>Chordata</taxon>
        <taxon>Craniata</taxon>
        <taxon>Vertebrata</taxon>
        <taxon>Euteleostomi</taxon>
        <taxon>Actinopterygii</taxon>
        <taxon>Neopterygii</taxon>
        <taxon>Teleostei</taxon>
        <taxon>Neoteleostei</taxon>
        <taxon>Acanthomorphata</taxon>
        <taxon>Zeiogadaria</taxon>
        <taxon>Gadariae</taxon>
        <taxon>Gadiformes</taxon>
        <taxon>Muraenolepidoidei</taxon>
        <taxon>Muraenolepididae</taxon>
        <taxon>Muraenolepis</taxon>
    </lineage>
</organism>
<keyword evidence="2" id="KW-1185">Reference proteome</keyword>
<accession>A0A9Q0IDL2</accession>
<protein>
    <submittedName>
        <fullName evidence="1">Uncharacterized protein</fullName>
    </submittedName>
</protein>
<gene>
    <name evidence="1" type="ORF">NHX12_004169</name>
</gene>
<proteinExistence type="predicted"/>